<evidence type="ECO:0000256" key="1">
    <source>
        <dbReference type="ARBA" id="ARBA00004123"/>
    </source>
</evidence>
<organism evidence="12">
    <name type="scientific">Culex tarsalis</name>
    <name type="common">Encephalitis mosquito</name>
    <dbReference type="NCBI Taxonomy" id="7177"/>
    <lineage>
        <taxon>Eukaryota</taxon>
        <taxon>Metazoa</taxon>
        <taxon>Ecdysozoa</taxon>
        <taxon>Arthropoda</taxon>
        <taxon>Hexapoda</taxon>
        <taxon>Insecta</taxon>
        <taxon>Pterygota</taxon>
        <taxon>Neoptera</taxon>
        <taxon>Endopterygota</taxon>
        <taxon>Diptera</taxon>
        <taxon>Nematocera</taxon>
        <taxon>Culicoidea</taxon>
        <taxon>Culicidae</taxon>
        <taxon>Culicinae</taxon>
        <taxon>Culicini</taxon>
        <taxon>Culex</taxon>
        <taxon>Culex</taxon>
    </lineage>
</organism>
<evidence type="ECO:0000259" key="11">
    <source>
        <dbReference type="Pfam" id="PF05181"/>
    </source>
</evidence>
<comment type="subcellular location">
    <subcellularLocation>
        <location evidence="1">Nucleus</location>
    </subcellularLocation>
</comment>
<sequence>MSDQPCSLSGLSDKDRLRIEANRQRALNLRQARLTAHPYGAAAAKSRPPETAVAVKNHGVNVIKVSGTKFIDSGGGFLIEQRTGGSKDEEPTVDEKEPEVDSVPLPVEFDECMECGDRFADSWLLATFRYKVCDACRDNDGKHSLITRTEAKQEYLLKDCDLDRREPVLKFISRKNPHNVRWGEMKLYLHVQIEERALQVWGSEENLIKEKELRDEKREITKVKKYNKRLKVLRMDVRSSLYDKTSAAHVHSWGEDEVYNEEEDTYTRKCESCGHQETYEKM</sequence>
<dbReference type="InterPro" id="IPR009061">
    <property type="entry name" value="DNA-bd_dom_put_sf"/>
</dbReference>
<keyword evidence="9" id="KW-0539">Nucleus</keyword>
<dbReference type="GO" id="GO:0000110">
    <property type="term" value="C:nucleotide-excision repair factor 1 complex"/>
    <property type="evidence" value="ECO:0007669"/>
    <property type="project" value="TreeGrafter"/>
</dbReference>
<evidence type="ECO:0000256" key="10">
    <source>
        <dbReference type="SAM" id="MobiDB-lite"/>
    </source>
</evidence>
<dbReference type="CDD" id="cd21076">
    <property type="entry name" value="DBD_XPA"/>
    <property type="match status" value="1"/>
</dbReference>
<protein>
    <submittedName>
        <fullName evidence="12">Putative dna repair protein complementing xp-a cells</fullName>
    </submittedName>
</protein>
<dbReference type="FunFam" id="3.90.530.10:FF:000001">
    <property type="entry name" value="DNA repair protein complementing XP-A cells"/>
    <property type="match status" value="1"/>
</dbReference>
<dbReference type="GO" id="GO:0006284">
    <property type="term" value="P:base-excision repair"/>
    <property type="evidence" value="ECO:0007669"/>
    <property type="project" value="TreeGrafter"/>
</dbReference>
<dbReference type="InterPro" id="IPR037129">
    <property type="entry name" value="XPA_sf"/>
</dbReference>
<proteinExistence type="inferred from homology"/>
<evidence type="ECO:0000256" key="4">
    <source>
        <dbReference type="ARBA" id="ARBA00022763"/>
    </source>
</evidence>
<dbReference type="AlphaFoldDB" id="A0A1Q3F5M5"/>
<keyword evidence="6" id="KW-0862">Zinc</keyword>
<keyword evidence="3" id="KW-0479">Metal-binding</keyword>
<feature type="region of interest" description="Disordered" evidence="10">
    <location>
        <begin position="80"/>
        <end position="100"/>
    </location>
</feature>
<dbReference type="GO" id="GO:0000715">
    <property type="term" value="P:nucleotide-excision repair, DNA damage recognition"/>
    <property type="evidence" value="ECO:0007669"/>
    <property type="project" value="TreeGrafter"/>
</dbReference>
<keyword evidence="5" id="KW-0863">Zinc-finger</keyword>
<dbReference type="PROSITE" id="PS00753">
    <property type="entry name" value="XPA_2"/>
    <property type="match status" value="1"/>
</dbReference>
<keyword evidence="4" id="KW-0227">DNA damage</keyword>
<evidence type="ECO:0000256" key="8">
    <source>
        <dbReference type="ARBA" id="ARBA00023204"/>
    </source>
</evidence>
<dbReference type="GO" id="GO:1901255">
    <property type="term" value="P:nucleotide-excision repair involved in interstrand cross-link repair"/>
    <property type="evidence" value="ECO:0007669"/>
    <property type="project" value="TreeGrafter"/>
</dbReference>
<keyword evidence="7" id="KW-0238">DNA-binding</keyword>
<dbReference type="NCBIfam" id="TIGR00598">
    <property type="entry name" value="rad14"/>
    <property type="match status" value="1"/>
</dbReference>
<evidence type="ECO:0000256" key="2">
    <source>
        <dbReference type="ARBA" id="ARBA00005548"/>
    </source>
</evidence>
<dbReference type="EMBL" id="GFDL01012174">
    <property type="protein sequence ID" value="JAV22871.1"/>
    <property type="molecule type" value="Transcribed_RNA"/>
</dbReference>
<evidence type="ECO:0000256" key="5">
    <source>
        <dbReference type="ARBA" id="ARBA00022771"/>
    </source>
</evidence>
<dbReference type="InterPro" id="IPR000465">
    <property type="entry name" value="XPA/RAD14"/>
</dbReference>
<dbReference type="InterPro" id="IPR022658">
    <property type="entry name" value="XPA_CS"/>
</dbReference>
<dbReference type="SUPFAM" id="SSF57716">
    <property type="entry name" value="Glucocorticoid receptor-like (DNA-binding domain)"/>
    <property type="match status" value="1"/>
</dbReference>
<feature type="domain" description="XPA C-terminal" evidence="11">
    <location>
        <begin position="142"/>
        <end position="193"/>
    </location>
</feature>
<feature type="compositionally biased region" description="Basic and acidic residues" evidence="10">
    <location>
        <begin position="85"/>
        <end position="95"/>
    </location>
</feature>
<evidence type="ECO:0000256" key="9">
    <source>
        <dbReference type="ARBA" id="ARBA00023242"/>
    </source>
</evidence>
<dbReference type="GO" id="GO:0008270">
    <property type="term" value="F:zinc ion binding"/>
    <property type="evidence" value="ECO:0007669"/>
    <property type="project" value="UniProtKB-KW"/>
</dbReference>
<keyword evidence="8" id="KW-0234">DNA repair</keyword>
<reference evidence="12" key="1">
    <citation type="submission" date="2017-01" db="EMBL/GenBank/DDBJ databases">
        <title>A deep insight into the sialotranscriptome of adult male and female Cluex tarsalis mosquitoes.</title>
        <authorList>
            <person name="Ribeiro J.M."/>
            <person name="Moreira F."/>
            <person name="Bernard K.A."/>
            <person name="Calvo E."/>
        </authorList>
    </citation>
    <scope>NUCLEOTIDE SEQUENCE</scope>
    <source>
        <strain evidence="12">Kern County</strain>
        <tissue evidence="12">Salivary glands</tissue>
    </source>
</reference>
<dbReference type="InterPro" id="IPR022656">
    <property type="entry name" value="XPA_C"/>
</dbReference>
<evidence type="ECO:0000256" key="7">
    <source>
        <dbReference type="ARBA" id="ARBA00023125"/>
    </source>
</evidence>
<accession>A0A1Q3F5M5</accession>
<evidence type="ECO:0000256" key="3">
    <source>
        <dbReference type="ARBA" id="ARBA00022723"/>
    </source>
</evidence>
<evidence type="ECO:0000313" key="12">
    <source>
        <dbReference type="EMBL" id="JAV22871.1"/>
    </source>
</evidence>
<dbReference type="SUPFAM" id="SSF46955">
    <property type="entry name" value="Putative DNA-binding domain"/>
    <property type="match status" value="1"/>
</dbReference>
<dbReference type="PROSITE" id="PS00752">
    <property type="entry name" value="XPA_1"/>
    <property type="match status" value="1"/>
</dbReference>
<dbReference type="Gene3D" id="3.90.530.10">
    <property type="entry name" value="XPA C-terminal domain"/>
    <property type="match status" value="1"/>
</dbReference>
<comment type="similarity">
    <text evidence="2">Belongs to the XPA family.</text>
</comment>
<dbReference type="PANTHER" id="PTHR10142">
    <property type="entry name" value="DNA REPAIR PROTEIN COMPLEMENTING XP-A CELLS"/>
    <property type="match status" value="1"/>
</dbReference>
<dbReference type="GO" id="GO:0070914">
    <property type="term" value="P:UV-damage excision repair"/>
    <property type="evidence" value="ECO:0007669"/>
    <property type="project" value="TreeGrafter"/>
</dbReference>
<name>A0A1Q3F5M5_CULTA</name>
<evidence type="ECO:0000256" key="6">
    <source>
        <dbReference type="ARBA" id="ARBA00022833"/>
    </source>
</evidence>
<dbReference type="Pfam" id="PF01286">
    <property type="entry name" value="XPA_N"/>
    <property type="match status" value="1"/>
</dbReference>
<dbReference type="GO" id="GO:0003684">
    <property type="term" value="F:damaged DNA binding"/>
    <property type="evidence" value="ECO:0007669"/>
    <property type="project" value="InterPro"/>
</dbReference>
<dbReference type="PANTHER" id="PTHR10142:SF0">
    <property type="entry name" value="DNA REPAIR PROTEIN COMPLEMENTING XP-A CELLS"/>
    <property type="match status" value="1"/>
</dbReference>
<dbReference type="InterPro" id="IPR022652">
    <property type="entry name" value="Znf_XPA_CS"/>
</dbReference>
<dbReference type="Pfam" id="PF05181">
    <property type="entry name" value="XPA_C"/>
    <property type="match status" value="1"/>
</dbReference>